<proteinExistence type="predicted"/>
<protein>
    <recommendedName>
        <fullName evidence="5">Cytochrome b5 heme-binding domain-containing protein</fullName>
    </recommendedName>
</protein>
<dbReference type="Proteomes" id="UP000035740">
    <property type="component" value="Unassembled WGS sequence"/>
</dbReference>
<evidence type="ECO:0000313" key="4">
    <source>
        <dbReference type="Proteomes" id="UP000035740"/>
    </source>
</evidence>
<keyword evidence="2" id="KW-0472">Membrane</keyword>
<gene>
    <name evidence="3" type="ORF">BVRB_034380</name>
</gene>
<dbReference type="OrthoDB" id="547796at2759"/>
<feature type="region of interest" description="Disordered" evidence="1">
    <location>
        <begin position="1"/>
        <end position="31"/>
    </location>
</feature>
<dbReference type="EMBL" id="KQ106412">
    <property type="protein sequence ID" value="KMS65644.1"/>
    <property type="molecule type" value="Genomic_DNA"/>
</dbReference>
<dbReference type="SUPFAM" id="SSF55856">
    <property type="entry name" value="Cytochrome b5-like heme/steroid binding domain"/>
    <property type="match status" value="1"/>
</dbReference>
<organism evidence="3 4">
    <name type="scientific">Beta vulgaris subsp. vulgaris</name>
    <name type="common">Beet</name>
    <dbReference type="NCBI Taxonomy" id="3555"/>
    <lineage>
        <taxon>Eukaryota</taxon>
        <taxon>Viridiplantae</taxon>
        <taxon>Streptophyta</taxon>
        <taxon>Embryophyta</taxon>
        <taxon>Tracheophyta</taxon>
        <taxon>Spermatophyta</taxon>
        <taxon>Magnoliopsida</taxon>
        <taxon>eudicotyledons</taxon>
        <taxon>Gunneridae</taxon>
        <taxon>Pentapetalae</taxon>
        <taxon>Caryophyllales</taxon>
        <taxon>Chenopodiaceae</taxon>
        <taxon>Betoideae</taxon>
        <taxon>Beta</taxon>
    </lineage>
</organism>
<evidence type="ECO:0008006" key="5">
    <source>
        <dbReference type="Google" id="ProtNLM"/>
    </source>
</evidence>
<feature type="non-terminal residue" evidence="3">
    <location>
        <position position="113"/>
    </location>
</feature>
<evidence type="ECO:0000256" key="1">
    <source>
        <dbReference type="SAM" id="MobiDB-lite"/>
    </source>
</evidence>
<dbReference type="Gene3D" id="3.10.120.10">
    <property type="entry name" value="Cytochrome b5-like heme/steroid binding domain"/>
    <property type="match status" value="1"/>
</dbReference>
<reference evidence="3 4" key="1">
    <citation type="journal article" date="2014" name="Nature">
        <title>The genome of the recently domesticated crop plant sugar beet (Beta vulgaris).</title>
        <authorList>
            <person name="Dohm J.C."/>
            <person name="Minoche A.E."/>
            <person name="Holtgrawe D."/>
            <person name="Capella-Gutierrez S."/>
            <person name="Zakrzewski F."/>
            <person name="Tafer H."/>
            <person name="Rupp O."/>
            <person name="Sorensen T.R."/>
            <person name="Stracke R."/>
            <person name="Reinhardt R."/>
            <person name="Goesmann A."/>
            <person name="Kraft T."/>
            <person name="Schulz B."/>
            <person name="Stadler P.F."/>
            <person name="Schmidt T."/>
            <person name="Gabaldon T."/>
            <person name="Lehrach H."/>
            <person name="Weisshaar B."/>
            <person name="Himmelbauer H."/>
        </authorList>
    </citation>
    <scope>NUCLEOTIDE SEQUENCE [LARGE SCALE GENOMIC DNA]</scope>
    <source>
        <tissue evidence="3">Taproot</tissue>
    </source>
</reference>
<name>A0A0J7YQ50_BETVV</name>
<evidence type="ECO:0000313" key="3">
    <source>
        <dbReference type="EMBL" id="KMS65644.1"/>
    </source>
</evidence>
<dbReference type="AlphaFoldDB" id="A0A0J7YQ50"/>
<dbReference type="Gramene" id="KMS65644">
    <property type="protein sequence ID" value="KMS65644"/>
    <property type="gene ID" value="BVRB_034380"/>
</dbReference>
<evidence type="ECO:0000256" key="2">
    <source>
        <dbReference type="SAM" id="Phobius"/>
    </source>
</evidence>
<dbReference type="InterPro" id="IPR036400">
    <property type="entry name" value="Cyt_B5-like_heme/steroid_sf"/>
</dbReference>
<sequence length="113" mass="12777">MADNLPRQRKANPASDPDQRPPSPNKRKVVRRRTTCWRGLVVSGTITMTIIALTSLLYLHWMQGRRYPWPVPHEFTKEELSKYTGANGGLILLSILGHVYDVTAAPEYYGPEG</sequence>
<keyword evidence="4" id="KW-1185">Reference proteome</keyword>
<accession>A0A0J7YQ50</accession>
<feature type="transmembrane region" description="Helical" evidence="2">
    <location>
        <begin position="36"/>
        <end position="61"/>
    </location>
</feature>
<keyword evidence="2" id="KW-0812">Transmembrane</keyword>
<keyword evidence="2" id="KW-1133">Transmembrane helix</keyword>